<dbReference type="GO" id="GO:0007601">
    <property type="term" value="P:visual perception"/>
    <property type="evidence" value="ECO:0007669"/>
    <property type="project" value="UniProtKB-KW"/>
</dbReference>
<evidence type="ECO:0000259" key="11">
    <source>
        <dbReference type="PROSITE" id="PS50262"/>
    </source>
</evidence>
<accession>A0A087U178</accession>
<reference evidence="12 13" key="1">
    <citation type="submission" date="2013-11" db="EMBL/GenBank/DDBJ databases">
        <title>Genome sequencing of Stegodyphus mimosarum.</title>
        <authorList>
            <person name="Bechsgaard J."/>
        </authorList>
    </citation>
    <scope>NUCLEOTIDE SEQUENCE [LARGE SCALE GENOMIC DNA]</scope>
</reference>
<evidence type="ECO:0000256" key="9">
    <source>
        <dbReference type="ARBA" id="ARBA00023305"/>
    </source>
</evidence>
<keyword evidence="5" id="KW-0297">G-protein coupled receptor</keyword>
<keyword evidence="9" id="KW-0844">Vision</keyword>
<keyword evidence="9" id="KW-0716">Sensory transduction</keyword>
<dbReference type="STRING" id="407821.A0A087U178"/>
<feature type="transmembrane region" description="Helical" evidence="10">
    <location>
        <begin position="153"/>
        <end position="177"/>
    </location>
</feature>
<keyword evidence="7 12" id="KW-0675">Receptor</keyword>
<evidence type="ECO:0000256" key="3">
    <source>
        <dbReference type="ARBA" id="ARBA00022692"/>
    </source>
</evidence>
<feature type="non-terminal residue" evidence="12">
    <location>
        <position position="334"/>
    </location>
</feature>
<dbReference type="Gene3D" id="1.20.1070.10">
    <property type="entry name" value="Rhodopsin 7-helix transmembrane proteins"/>
    <property type="match status" value="1"/>
</dbReference>
<name>A0A087U178_STEMI</name>
<evidence type="ECO:0000256" key="4">
    <source>
        <dbReference type="ARBA" id="ARBA00022989"/>
    </source>
</evidence>
<evidence type="ECO:0000256" key="8">
    <source>
        <dbReference type="ARBA" id="ARBA00023224"/>
    </source>
</evidence>
<protein>
    <submittedName>
        <fullName evidence="12">5-hydroxytryptamine receptor 4</fullName>
    </submittedName>
</protein>
<evidence type="ECO:0000256" key="10">
    <source>
        <dbReference type="SAM" id="Phobius"/>
    </source>
</evidence>
<dbReference type="InterPro" id="IPR050125">
    <property type="entry name" value="GPCR_opsins"/>
</dbReference>
<evidence type="ECO:0000313" key="12">
    <source>
        <dbReference type="EMBL" id="KFM71117.1"/>
    </source>
</evidence>
<dbReference type="SUPFAM" id="SSF81321">
    <property type="entry name" value="Family A G protein-coupled receptor-like"/>
    <property type="match status" value="1"/>
</dbReference>
<evidence type="ECO:0000313" key="13">
    <source>
        <dbReference type="Proteomes" id="UP000054359"/>
    </source>
</evidence>
<keyword evidence="13" id="KW-1185">Reference proteome</keyword>
<dbReference type="EMBL" id="KK117683">
    <property type="protein sequence ID" value="KFM71117.1"/>
    <property type="molecule type" value="Genomic_DNA"/>
</dbReference>
<keyword evidence="6 10" id="KW-0472">Membrane</keyword>
<dbReference type="PRINTS" id="PR00237">
    <property type="entry name" value="GPCRRHODOPSN"/>
</dbReference>
<evidence type="ECO:0000256" key="7">
    <source>
        <dbReference type="ARBA" id="ARBA00023170"/>
    </source>
</evidence>
<keyword evidence="3 10" id="KW-0812">Transmembrane</keyword>
<organism evidence="12 13">
    <name type="scientific">Stegodyphus mimosarum</name>
    <name type="common">African social velvet spider</name>
    <dbReference type="NCBI Taxonomy" id="407821"/>
    <lineage>
        <taxon>Eukaryota</taxon>
        <taxon>Metazoa</taxon>
        <taxon>Ecdysozoa</taxon>
        <taxon>Arthropoda</taxon>
        <taxon>Chelicerata</taxon>
        <taxon>Arachnida</taxon>
        <taxon>Araneae</taxon>
        <taxon>Araneomorphae</taxon>
        <taxon>Entelegynae</taxon>
        <taxon>Eresoidea</taxon>
        <taxon>Eresidae</taxon>
        <taxon>Stegodyphus</taxon>
    </lineage>
</organism>
<evidence type="ECO:0000256" key="2">
    <source>
        <dbReference type="ARBA" id="ARBA00010663"/>
    </source>
</evidence>
<comment type="subcellular location">
    <subcellularLocation>
        <location evidence="1">Membrane</location>
        <topology evidence="1">Multi-pass membrane protein</topology>
    </subcellularLocation>
</comment>
<dbReference type="OrthoDB" id="6159456at2759"/>
<dbReference type="PROSITE" id="PS50262">
    <property type="entry name" value="G_PROTEIN_RECEP_F1_2"/>
    <property type="match status" value="1"/>
</dbReference>
<dbReference type="GO" id="GO:0016020">
    <property type="term" value="C:membrane"/>
    <property type="evidence" value="ECO:0007669"/>
    <property type="project" value="UniProtKB-SubCell"/>
</dbReference>
<keyword evidence="8" id="KW-0807">Transducer</keyword>
<dbReference type="InterPro" id="IPR000276">
    <property type="entry name" value="GPCR_Rhodpsn"/>
</dbReference>
<proteinExistence type="inferred from homology"/>
<feature type="transmembrane region" description="Helical" evidence="10">
    <location>
        <begin position="75"/>
        <end position="103"/>
    </location>
</feature>
<dbReference type="CDD" id="cd00637">
    <property type="entry name" value="7tm_classA_rhodopsin-like"/>
    <property type="match status" value="1"/>
</dbReference>
<sequence>METEIITLGFEDYLVNDTILSNFTIKTPYRRTLTSNIIGSFITIVIALTSILGNIAVVTASFWSETLRVQTGNLLVVYLSIIDILTAILVMIPSAIAVAIDYWPLGWRACKMHAGFNYTFACSSSFNLALISFDRAIAVLHPFKYRTMMTTKVMIGGCCLIFFQSFAIGLACGLPYWSHYDYTEGVCAMDYTRNMAVFNVFNIGCFFCYYVPAIIISICNVLIILAANKSGKSLKPLFVRRNNNSVEKPGIAQGEAHMNKTFKSMVVVVVTYYICFSPYALSKEVKGSVPVADPQERRPLRLISAKTSLNILREKLRLEILAVKSPHGISVTPF</sequence>
<evidence type="ECO:0000256" key="5">
    <source>
        <dbReference type="ARBA" id="ARBA00023040"/>
    </source>
</evidence>
<dbReference type="GO" id="GO:0004930">
    <property type="term" value="F:G protein-coupled receptor activity"/>
    <property type="evidence" value="ECO:0007669"/>
    <property type="project" value="UniProtKB-KW"/>
</dbReference>
<dbReference type="PANTHER" id="PTHR24240">
    <property type="entry name" value="OPSIN"/>
    <property type="match status" value="1"/>
</dbReference>
<feature type="transmembrane region" description="Helical" evidence="10">
    <location>
        <begin position="37"/>
        <end position="63"/>
    </location>
</feature>
<dbReference type="AlphaFoldDB" id="A0A087U178"/>
<evidence type="ECO:0000256" key="6">
    <source>
        <dbReference type="ARBA" id="ARBA00023136"/>
    </source>
</evidence>
<dbReference type="Proteomes" id="UP000054359">
    <property type="component" value="Unassembled WGS sequence"/>
</dbReference>
<feature type="domain" description="G-protein coupled receptors family 1 profile" evidence="11">
    <location>
        <begin position="53"/>
        <end position="281"/>
    </location>
</feature>
<dbReference type="OMA" id="CYTKICR"/>
<dbReference type="Pfam" id="PF00001">
    <property type="entry name" value="7tm_1"/>
    <property type="match status" value="1"/>
</dbReference>
<dbReference type="InterPro" id="IPR017452">
    <property type="entry name" value="GPCR_Rhodpsn_7TM"/>
</dbReference>
<feature type="transmembrane region" description="Helical" evidence="10">
    <location>
        <begin position="115"/>
        <end position="133"/>
    </location>
</feature>
<keyword evidence="4 10" id="KW-1133">Transmembrane helix</keyword>
<gene>
    <name evidence="12" type="ORF">X975_02392</name>
</gene>
<evidence type="ECO:0000256" key="1">
    <source>
        <dbReference type="ARBA" id="ARBA00004141"/>
    </source>
</evidence>
<feature type="transmembrane region" description="Helical" evidence="10">
    <location>
        <begin position="197"/>
        <end position="227"/>
    </location>
</feature>
<comment type="similarity">
    <text evidence="2">Belongs to the G-protein coupled receptor 1 family.</text>
</comment>